<dbReference type="KEGG" id="ovi:T265_09124"/>
<name>A0A074Z6Y0_OPIVI</name>
<dbReference type="RefSeq" id="XP_009173385.1">
    <property type="nucleotide sequence ID" value="XM_009175121.1"/>
</dbReference>
<keyword evidence="2" id="KW-1185">Reference proteome</keyword>
<proteinExistence type="predicted"/>
<accession>A0A074Z6Y0</accession>
<reference evidence="1 2" key="1">
    <citation type="submission" date="2013-11" db="EMBL/GenBank/DDBJ databases">
        <title>Opisthorchis viverrini - life in the bile duct.</title>
        <authorList>
            <person name="Young N.D."/>
            <person name="Nagarajan N."/>
            <person name="Lin S.J."/>
            <person name="Korhonen P.K."/>
            <person name="Jex A.R."/>
            <person name="Hall R.S."/>
            <person name="Safavi-Hemami H."/>
            <person name="Kaewkong W."/>
            <person name="Bertrand D."/>
            <person name="Gao S."/>
            <person name="Seet Q."/>
            <person name="Wongkham S."/>
            <person name="Teh B.T."/>
            <person name="Wongkham C."/>
            <person name="Intapan P.M."/>
            <person name="Maleewong W."/>
            <person name="Yang X."/>
            <person name="Hu M."/>
            <person name="Wang Z."/>
            <person name="Hofmann A."/>
            <person name="Sternberg P.W."/>
            <person name="Tan P."/>
            <person name="Wang J."/>
            <person name="Gasser R.B."/>
        </authorList>
    </citation>
    <scope>NUCLEOTIDE SEQUENCE [LARGE SCALE GENOMIC DNA]</scope>
</reference>
<sequence>MHTSFQHSAGRNYPAVHDLDNDEFQLGRVNINTAGSTGTGPVKMTDWSHHYAIHSSEAELEQVNTSRKSLGMLAKEFEKRKFFKASGRGMTYQKRQALR</sequence>
<dbReference type="GeneID" id="20323303"/>
<dbReference type="CTD" id="20323303"/>
<gene>
    <name evidence="1" type="ORF">T265_09124</name>
</gene>
<evidence type="ECO:0000313" key="2">
    <source>
        <dbReference type="Proteomes" id="UP000054324"/>
    </source>
</evidence>
<evidence type="ECO:0000313" key="1">
    <source>
        <dbReference type="EMBL" id="KER22848.1"/>
    </source>
</evidence>
<dbReference type="Proteomes" id="UP000054324">
    <property type="component" value="Unassembled WGS sequence"/>
</dbReference>
<organism evidence="1 2">
    <name type="scientific">Opisthorchis viverrini</name>
    <name type="common">Southeast Asian liver fluke</name>
    <dbReference type="NCBI Taxonomy" id="6198"/>
    <lineage>
        <taxon>Eukaryota</taxon>
        <taxon>Metazoa</taxon>
        <taxon>Spiralia</taxon>
        <taxon>Lophotrochozoa</taxon>
        <taxon>Platyhelminthes</taxon>
        <taxon>Trematoda</taxon>
        <taxon>Digenea</taxon>
        <taxon>Opisthorchiida</taxon>
        <taxon>Opisthorchiata</taxon>
        <taxon>Opisthorchiidae</taxon>
        <taxon>Opisthorchis</taxon>
    </lineage>
</organism>
<protein>
    <submittedName>
        <fullName evidence="1">Uncharacterized protein</fullName>
    </submittedName>
</protein>
<dbReference type="AlphaFoldDB" id="A0A074Z6Y0"/>
<dbReference type="EMBL" id="KL596876">
    <property type="protein sequence ID" value="KER22848.1"/>
    <property type="molecule type" value="Genomic_DNA"/>
</dbReference>